<dbReference type="AlphaFoldDB" id="A0AAP4F4V1"/>
<accession>A0AAP4F4V1</accession>
<dbReference type="Proteomes" id="UP001224412">
    <property type="component" value="Unassembled WGS sequence"/>
</dbReference>
<evidence type="ECO:0000313" key="1">
    <source>
        <dbReference type="EMBL" id="MDK4306149.1"/>
    </source>
</evidence>
<dbReference type="RefSeq" id="WP_049148141.1">
    <property type="nucleotide sequence ID" value="NZ_CP051667.1"/>
</dbReference>
<protein>
    <submittedName>
        <fullName evidence="1">Uncharacterized protein</fullName>
    </submittedName>
</protein>
<organism evidence="1 2">
    <name type="scientific">Corynebacterium pseudodiphtheriticum</name>
    <dbReference type="NCBI Taxonomy" id="37637"/>
    <lineage>
        <taxon>Bacteria</taxon>
        <taxon>Bacillati</taxon>
        <taxon>Actinomycetota</taxon>
        <taxon>Actinomycetes</taxon>
        <taxon>Mycobacteriales</taxon>
        <taxon>Corynebacteriaceae</taxon>
        <taxon>Corynebacterium</taxon>
    </lineage>
</organism>
<comment type="caution">
    <text evidence="1">The sequence shown here is derived from an EMBL/GenBank/DDBJ whole genome shotgun (WGS) entry which is preliminary data.</text>
</comment>
<gene>
    <name evidence="1" type="ORF">QPX42_01055</name>
</gene>
<dbReference type="EMBL" id="JASNVH010000002">
    <property type="protein sequence ID" value="MDK4306149.1"/>
    <property type="molecule type" value="Genomic_DNA"/>
</dbReference>
<sequence>MDNEKTPAQLWDGVRDLHDHLAAGDKGYEQVPGHQQDDGLFVMGWIRHEDWLWHGIWDGINLLDTHLHGDWKPYYDHLNNDRVPLIPQATRDELTAWFILLGNRERIVEGLIASFVDSGAVLKLTTRFFELVERPES</sequence>
<reference evidence="1" key="1">
    <citation type="submission" date="2023-05" db="EMBL/GenBank/DDBJ databases">
        <title>Metabolic capabilities are highly conserved among human nasal-associated Corynebacterium species in pangenomic analyses.</title>
        <authorList>
            <person name="Tran T.H."/>
            <person name="Roberts A.Q."/>
            <person name="Escapa I.F."/>
            <person name="Gao W."/>
            <person name="Conlan S."/>
            <person name="Kong H."/>
            <person name="Segre J.A."/>
            <person name="Kelly M.S."/>
            <person name="Lemon K.P."/>
        </authorList>
    </citation>
    <scope>NUCLEOTIDE SEQUENCE</scope>
    <source>
        <strain evidence="1">KPL2773</strain>
    </source>
</reference>
<proteinExistence type="predicted"/>
<evidence type="ECO:0000313" key="2">
    <source>
        <dbReference type="Proteomes" id="UP001224412"/>
    </source>
</evidence>
<name>A0AAP4F4V1_9CORY</name>